<dbReference type="OrthoDB" id="6419573at2759"/>
<dbReference type="AlphaFoldDB" id="A0A8X6PHJ8"/>
<evidence type="ECO:0000313" key="2">
    <source>
        <dbReference type="EMBL" id="GFT71567.1"/>
    </source>
</evidence>
<gene>
    <name evidence="2" type="primary">AVEN_261773_1</name>
    <name evidence="2" type="ORF">NPIL_587331</name>
</gene>
<name>A0A8X6PHJ8_NEPPI</name>
<reference evidence="2" key="1">
    <citation type="submission" date="2020-08" db="EMBL/GenBank/DDBJ databases">
        <title>Multicomponent nature underlies the extraordinary mechanical properties of spider dragline silk.</title>
        <authorList>
            <person name="Kono N."/>
            <person name="Nakamura H."/>
            <person name="Mori M."/>
            <person name="Yoshida Y."/>
            <person name="Ohtoshi R."/>
            <person name="Malay A.D."/>
            <person name="Moran D.A.P."/>
            <person name="Tomita M."/>
            <person name="Numata K."/>
            <person name="Arakawa K."/>
        </authorList>
    </citation>
    <scope>NUCLEOTIDE SEQUENCE</scope>
</reference>
<dbReference type="EMBL" id="BMAW01116669">
    <property type="protein sequence ID" value="GFT71567.1"/>
    <property type="molecule type" value="Genomic_DNA"/>
</dbReference>
<accession>A0A8X6PHJ8</accession>
<feature type="non-terminal residue" evidence="2">
    <location>
        <position position="749"/>
    </location>
</feature>
<evidence type="ECO:0000256" key="1">
    <source>
        <dbReference type="SAM" id="MobiDB-lite"/>
    </source>
</evidence>
<sequence length="749" mass="85697">APSIAILVGTNGKLYVRLPDITRLLKVKNYVRFNKQFSSFFFLGKDVLPSHRSYPNQTLNVRLVTIEDFFHILDSENYVLSHHFLEAFNSGFAHKKGIRKIAYVLSKGPKLFLVDKPDVKSVLVPEWIRQFVLDVRKVREEEVKALTNRTQSLLVEKPKTLFRQTAEKKVSTSSERILPVRDTVIVSPLQTRVKPKEEPLDSFEENNFSNEFGVVPKKEPQDSFEPNDFSRVLPKQEPLFDSFETIDSQNSQPMDTNTVPLINSLEMTSIHISQPMDSDETMDSNNSQPIDPVEAKDSNNSEPTNFVQAIDSNLIKSTNSDGRIALSTSVLMKMFKVIPSQTVESTGSISMRGFTAPIHGSQLRIPTPGDLIIMYPNVPKNVWIMQSSSPNLYSVDALLEQTYISKTMTLARNLFNHVAIVEPSVYQHMLHLIQPHSLEAVLELFQQHLEQSVPDLRRFNQYQNRIPDLCLKFVQLIRKRFPSPGDAFGIQLTCRVTKSDTQGTLDSKHLKSQEERDDEFHVDSLLRSELMCFSNQTQVFELATRHGYSTVWTQGYTCKDLMKRLPDACLLERGGPYNKGRTLQGTLKYLNTCTYIVVAKNEYEVKIVYKTSAKHWLILLKRLDAERVRAFSDIRAVFQKCGIVSYFFNWVRVVQEQLPLQNGVHAKDVLTILKYQCRTGRPLPLTRDGLAKNPERSPLEILSFEAWKRNCAYMCMEGLTMEVTRSAEKMFFGQQFREGTGYDFALMGS</sequence>
<organism evidence="2 3">
    <name type="scientific">Nephila pilipes</name>
    <name type="common">Giant wood spider</name>
    <name type="synonym">Nephila maculata</name>
    <dbReference type="NCBI Taxonomy" id="299642"/>
    <lineage>
        <taxon>Eukaryota</taxon>
        <taxon>Metazoa</taxon>
        <taxon>Ecdysozoa</taxon>
        <taxon>Arthropoda</taxon>
        <taxon>Chelicerata</taxon>
        <taxon>Arachnida</taxon>
        <taxon>Araneae</taxon>
        <taxon>Araneomorphae</taxon>
        <taxon>Entelegynae</taxon>
        <taxon>Araneoidea</taxon>
        <taxon>Nephilidae</taxon>
        <taxon>Nephila</taxon>
    </lineage>
</organism>
<keyword evidence="3" id="KW-1185">Reference proteome</keyword>
<dbReference type="Proteomes" id="UP000887013">
    <property type="component" value="Unassembled WGS sequence"/>
</dbReference>
<feature type="region of interest" description="Disordered" evidence="1">
    <location>
        <begin position="275"/>
        <end position="301"/>
    </location>
</feature>
<protein>
    <submittedName>
        <fullName evidence="2">Uncharacterized protein</fullName>
    </submittedName>
</protein>
<comment type="caution">
    <text evidence="2">The sequence shown here is derived from an EMBL/GenBank/DDBJ whole genome shotgun (WGS) entry which is preliminary data.</text>
</comment>
<proteinExistence type="predicted"/>
<evidence type="ECO:0000313" key="3">
    <source>
        <dbReference type="Proteomes" id="UP000887013"/>
    </source>
</evidence>